<dbReference type="EMBL" id="LAYJ01000078">
    <property type="protein sequence ID" value="KKI51319.1"/>
    <property type="molecule type" value="Genomic_DNA"/>
</dbReference>
<dbReference type="Pfam" id="PF21631">
    <property type="entry name" value="A9CJY8-like_N"/>
    <property type="match status" value="1"/>
</dbReference>
<comment type="caution">
    <text evidence="3">The sequence shown here is derived from an EMBL/GenBank/DDBJ whole genome shotgun (WGS) entry which is preliminary data.</text>
</comment>
<evidence type="ECO:0000259" key="1">
    <source>
        <dbReference type="Pfam" id="PF13840"/>
    </source>
</evidence>
<proteinExistence type="predicted"/>
<dbReference type="Pfam" id="PF13840">
    <property type="entry name" value="ACT_7"/>
    <property type="match status" value="1"/>
</dbReference>
<dbReference type="InterPro" id="IPR016540">
    <property type="entry name" value="UCP008459"/>
</dbReference>
<dbReference type="InterPro" id="IPR045865">
    <property type="entry name" value="ACT-like_dom_sf"/>
</dbReference>
<dbReference type="Proteomes" id="UP000034076">
    <property type="component" value="Unassembled WGS sequence"/>
</dbReference>
<name>A0A0M2NFL2_9FIRM</name>
<evidence type="ECO:0000259" key="2">
    <source>
        <dbReference type="Pfam" id="PF21631"/>
    </source>
</evidence>
<gene>
    <name evidence="3" type="ORF">CHK_1107</name>
</gene>
<dbReference type="RefSeq" id="WP_046443012.1">
    <property type="nucleotide sequence ID" value="NZ_LAYJ01000078.1"/>
</dbReference>
<organism evidence="3 4">
    <name type="scientific">Christensenella hongkongensis</name>
    <dbReference type="NCBI Taxonomy" id="270498"/>
    <lineage>
        <taxon>Bacteria</taxon>
        <taxon>Bacillati</taxon>
        <taxon>Bacillota</taxon>
        <taxon>Clostridia</taxon>
        <taxon>Christensenellales</taxon>
        <taxon>Christensenellaceae</taxon>
        <taxon>Christensenella</taxon>
    </lineage>
</organism>
<dbReference type="PANTHER" id="PTHR31131:SF6">
    <property type="entry name" value="CASTOR ACT DOMAIN-CONTAINING PROTEIN"/>
    <property type="match status" value="1"/>
</dbReference>
<sequence>MKIKVIDGVYAVCKLKKVPESVGEGFYSLTITDAEISLVCAEYAVPQGALELETGFSMLRIEGQLDFSLIGILADISGVLAQQKISIFCISTYNTDYVLVRRAQLEKAIIALQESGYQFA</sequence>
<protein>
    <submittedName>
        <fullName evidence="3">Uncharacterized protein</fullName>
    </submittedName>
</protein>
<feature type="domain" description="A9CJY8-like N-terminal" evidence="2">
    <location>
        <begin position="8"/>
        <end position="47"/>
    </location>
</feature>
<feature type="domain" description="CASTOR ACT" evidence="1">
    <location>
        <begin position="52"/>
        <end position="114"/>
    </location>
</feature>
<dbReference type="STRING" id="270498.CHK_1107"/>
<evidence type="ECO:0000313" key="3">
    <source>
        <dbReference type="EMBL" id="KKI51319.1"/>
    </source>
</evidence>
<dbReference type="PANTHER" id="PTHR31131">
    <property type="entry name" value="CHROMOSOME 1, WHOLE GENOME SHOTGUN SEQUENCE"/>
    <property type="match status" value="1"/>
</dbReference>
<reference evidence="3 4" key="1">
    <citation type="submission" date="2015-04" db="EMBL/GenBank/DDBJ databases">
        <title>Draft genome sequence of bacteremic isolate Catabacter hongkongensis type strain HKU16T.</title>
        <authorList>
            <person name="Lau S.K."/>
            <person name="Teng J.L."/>
            <person name="Huang Y."/>
            <person name="Curreem S.O."/>
            <person name="Tsui S.K."/>
            <person name="Woo P.C."/>
        </authorList>
    </citation>
    <scope>NUCLEOTIDE SEQUENCE [LARGE SCALE GENOMIC DNA]</scope>
    <source>
        <strain evidence="3 4">HKU16</strain>
    </source>
</reference>
<evidence type="ECO:0000313" key="4">
    <source>
        <dbReference type="Proteomes" id="UP000034076"/>
    </source>
</evidence>
<accession>A0A0M2NFL2</accession>
<keyword evidence="4" id="KW-1185">Reference proteome</keyword>
<dbReference type="AlphaFoldDB" id="A0A0M2NFL2"/>
<dbReference type="PIRSF" id="PIRSF008459">
    <property type="entry name" value="UCP008459"/>
    <property type="match status" value="1"/>
</dbReference>
<dbReference type="InterPro" id="IPR051719">
    <property type="entry name" value="CASTOR_mTORC1"/>
</dbReference>
<dbReference type="OrthoDB" id="5615858at2"/>
<dbReference type="InterPro" id="IPR027795">
    <property type="entry name" value="CASTOR_ACT_dom"/>
</dbReference>
<dbReference type="InterPro" id="IPR049447">
    <property type="entry name" value="A9CJY8-like_N"/>
</dbReference>
<dbReference type="Gene3D" id="3.30.2130.10">
    <property type="entry name" value="VC0802-like"/>
    <property type="match status" value="1"/>
</dbReference>
<dbReference type="PATRIC" id="fig|270498.16.peg.64"/>
<dbReference type="SUPFAM" id="SSF55021">
    <property type="entry name" value="ACT-like"/>
    <property type="match status" value="2"/>
</dbReference>